<dbReference type="EMBL" id="JAEEGB010000035">
    <property type="protein sequence ID" value="MBI6874793.1"/>
    <property type="molecule type" value="Genomic_DNA"/>
</dbReference>
<sequence length="198" mass="23777">MGRKQLMKDIIADLKLPQETKDFLYNTKIKKNEFESINIKFFSKEQGFLCDIVEWTKINDCTLKEFNEEFVRKFLGELEKFRPYYVIAENYNSGNLIAIHELTGEVFELEHEVTEEVVRYFVNSSFTQMYESMKYFKKIEGEIIKLKEQEDKEELDLLFEKAKKDLILIDSEVVINDDEYNRGFWNGMLESYKEWCLD</sequence>
<protein>
    <submittedName>
        <fullName evidence="1">Uncharacterized protein</fullName>
    </submittedName>
</protein>
<keyword evidence="2" id="KW-1185">Reference proteome</keyword>
<dbReference type="Proteomes" id="UP000622687">
    <property type="component" value="Unassembled WGS sequence"/>
</dbReference>
<organism evidence="1 2">
    <name type="scientific">Clostridium aciditolerans</name>
    <dbReference type="NCBI Taxonomy" id="339861"/>
    <lineage>
        <taxon>Bacteria</taxon>
        <taxon>Bacillati</taxon>
        <taxon>Bacillota</taxon>
        <taxon>Clostridia</taxon>
        <taxon>Eubacteriales</taxon>
        <taxon>Clostridiaceae</taxon>
        <taxon>Clostridium</taxon>
    </lineage>
</organism>
<evidence type="ECO:0000313" key="1">
    <source>
        <dbReference type="EMBL" id="MBI6874793.1"/>
    </source>
</evidence>
<accession>A0A934I1W7</accession>
<reference evidence="1" key="1">
    <citation type="submission" date="2020-12" db="EMBL/GenBank/DDBJ databases">
        <title>Clostridium thailandense sp. nov., a novel acetogenic bacterium isolated from peat land soil in Thailand.</title>
        <authorList>
            <person name="Chaikitkaew S."/>
            <person name="Birkeland N.K."/>
        </authorList>
    </citation>
    <scope>NUCLEOTIDE SEQUENCE</scope>
    <source>
        <strain evidence="1">DSM 17425</strain>
    </source>
</reference>
<dbReference type="AlphaFoldDB" id="A0A934I1W7"/>
<proteinExistence type="predicted"/>
<evidence type="ECO:0000313" key="2">
    <source>
        <dbReference type="Proteomes" id="UP000622687"/>
    </source>
</evidence>
<name>A0A934I1W7_9CLOT</name>
<comment type="caution">
    <text evidence="1">The sequence shown here is derived from an EMBL/GenBank/DDBJ whole genome shotgun (WGS) entry which is preliminary data.</text>
</comment>
<gene>
    <name evidence="1" type="ORF">I6U51_19160</name>
</gene>